<evidence type="ECO:0000313" key="2">
    <source>
        <dbReference type="EMBL" id="EXI68081.1"/>
    </source>
</evidence>
<name>A0A011MZS3_9PROT</name>
<keyword evidence="1" id="KW-0732">Signal</keyword>
<feature type="signal peptide" evidence="1">
    <location>
        <begin position="1"/>
        <end position="26"/>
    </location>
</feature>
<evidence type="ECO:0000313" key="3">
    <source>
        <dbReference type="Proteomes" id="UP000020218"/>
    </source>
</evidence>
<dbReference type="PATRIC" id="fig|1454001.3.peg.1318"/>
<keyword evidence="3" id="KW-1185">Reference proteome</keyword>
<dbReference type="AlphaFoldDB" id="A0A011MZS3"/>
<dbReference type="Proteomes" id="UP000020218">
    <property type="component" value="Unassembled WGS sequence"/>
</dbReference>
<sequence length="186" mass="19808">MAVRSALCNWLLPLVCAAAPVTQAVAQSAVSEAQAKAGFVLNFVRYVEWPERAFGARDAPVLLCLLGRDEVAVAVAALDGRPVQGRQIAIRRLANADEARPCQVLFIAESEARRLALTLRAVAGQPVLTVGDLDGFIDAGGAIGIVRGEGRLQFEVNRAALEQAQLKASSNLLRLARNLADLKGRN</sequence>
<proteinExistence type="predicted"/>
<comment type="caution">
    <text evidence="2">The sequence shown here is derived from an EMBL/GenBank/DDBJ whole genome shotgun (WGS) entry which is preliminary data.</text>
</comment>
<accession>A0A011MZS3</accession>
<feature type="chain" id="PRO_5001460981" description="YfiR family protein" evidence="1">
    <location>
        <begin position="27"/>
        <end position="186"/>
    </location>
</feature>
<reference evidence="2" key="1">
    <citation type="submission" date="2014-02" db="EMBL/GenBank/DDBJ databases">
        <title>Expanding our view of genomic diversity in Candidatus Accumulibacter clades.</title>
        <authorList>
            <person name="Skennerton C.T."/>
            <person name="Barr J.J."/>
            <person name="Slater F.R."/>
            <person name="Bond P.L."/>
            <person name="Tyson G.W."/>
        </authorList>
    </citation>
    <scope>NUCLEOTIDE SEQUENCE [LARGE SCALE GENOMIC DNA]</scope>
</reference>
<gene>
    <name evidence="2" type="ORF">AW08_01298</name>
</gene>
<evidence type="ECO:0008006" key="4">
    <source>
        <dbReference type="Google" id="ProtNLM"/>
    </source>
</evidence>
<dbReference type="InterPro" id="IPR025293">
    <property type="entry name" value="YfiR/HmsC-like"/>
</dbReference>
<organism evidence="2 3">
    <name type="scientific">Candidatus Accumulibacter adjunctus</name>
    <dbReference type="NCBI Taxonomy" id="1454001"/>
    <lineage>
        <taxon>Bacteria</taxon>
        <taxon>Pseudomonadati</taxon>
        <taxon>Pseudomonadota</taxon>
        <taxon>Betaproteobacteria</taxon>
        <taxon>Candidatus Accumulibacter</taxon>
    </lineage>
</organism>
<dbReference type="STRING" id="1454001.AW08_01298"/>
<protein>
    <recommendedName>
        <fullName evidence="4">YfiR family protein</fullName>
    </recommendedName>
</protein>
<dbReference type="Pfam" id="PF13689">
    <property type="entry name" value="DUF4154"/>
    <property type="match status" value="1"/>
</dbReference>
<dbReference type="EMBL" id="JFAX01000006">
    <property type="protein sequence ID" value="EXI68081.1"/>
    <property type="molecule type" value="Genomic_DNA"/>
</dbReference>
<evidence type="ECO:0000256" key="1">
    <source>
        <dbReference type="SAM" id="SignalP"/>
    </source>
</evidence>